<evidence type="ECO:0000256" key="1">
    <source>
        <dbReference type="SAM" id="MobiDB-lite"/>
    </source>
</evidence>
<protein>
    <submittedName>
        <fullName evidence="2">Uncharacterized protein</fullName>
    </submittedName>
</protein>
<evidence type="ECO:0000313" key="2">
    <source>
        <dbReference type="EMBL" id="KOO53512.1"/>
    </source>
</evidence>
<evidence type="ECO:0000313" key="3">
    <source>
        <dbReference type="Proteomes" id="UP000037460"/>
    </source>
</evidence>
<sequence>MVWAEAQKASAVASARAEAIQREVAQPGAPPPAASLAWDSKRPVPREASDPVRMQTLKLLEARVARARAVLDAAIETRAREHAQAAIEEYFANRIDEVELKRRKEAAYEQASAEQKGALTLETMYSTYAAAAAARVAAEQSLAMALTAEDEAAKKVDEALRAIEENC</sequence>
<proteinExistence type="predicted"/>
<organism evidence="2 3">
    <name type="scientific">Chrysochromulina tobinii</name>
    <dbReference type="NCBI Taxonomy" id="1460289"/>
    <lineage>
        <taxon>Eukaryota</taxon>
        <taxon>Haptista</taxon>
        <taxon>Haptophyta</taxon>
        <taxon>Prymnesiophyceae</taxon>
        <taxon>Prymnesiales</taxon>
        <taxon>Chrysochromulinaceae</taxon>
        <taxon>Chrysochromulina</taxon>
    </lineage>
</organism>
<dbReference type="EMBL" id="JWZX01000198">
    <property type="protein sequence ID" value="KOO53512.1"/>
    <property type="molecule type" value="Genomic_DNA"/>
</dbReference>
<dbReference type="AlphaFoldDB" id="A0A0M0LRK4"/>
<comment type="caution">
    <text evidence="2">The sequence shown here is derived from an EMBL/GenBank/DDBJ whole genome shotgun (WGS) entry which is preliminary data.</text>
</comment>
<gene>
    <name evidence="2" type="ORF">Ctob_015866</name>
</gene>
<accession>A0A0M0LRK4</accession>
<feature type="compositionally biased region" description="Basic and acidic residues" evidence="1">
    <location>
        <begin position="39"/>
        <end position="49"/>
    </location>
</feature>
<keyword evidence="3" id="KW-1185">Reference proteome</keyword>
<feature type="region of interest" description="Disordered" evidence="1">
    <location>
        <begin position="23"/>
        <end position="49"/>
    </location>
</feature>
<name>A0A0M0LRK4_9EUKA</name>
<reference evidence="3" key="1">
    <citation type="journal article" date="2015" name="PLoS Genet.">
        <title>Genome Sequence and Transcriptome Analyses of Chrysochromulina tobin: Metabolic Tools for Enhanced Algal Fitness in the Prominent Order Prymnesiales (Haptophyceae).</title>
        <authorList>
            <person name="Hovde B.T."/>
            <person name="Deodato C.R."/>
            <person name="Hunsperger H.M."/>
            <person name="Ryken S.A."/>
            <person name="Yost W."/>
            <person name="Jha R.K."/>
            <person name="Patterson J."/>
            <person name="Monnat R.J. Jr."/>
            <person name="Barlow S.B."/>
            <person name="Starkenburg S.R."/>
            <person name="Cattolico R.A."/>
        </authorList>
    </citation>
    <scope>NUCLEOTIDE SEQUENCE</scope>
    <source>
        <strain evidence="3">CCMP291</strain>
    </source>
</reference>
<dbReference type="Proteomes" id="UP000037460">
    <property type="component" value="Unassembled WGS sequence"/>
</dbReference>